<feature type="transmembrane region" description="Helical" evidence="1">
    <location>
        <begin position="80"/>
        <end position="100"/>
    </location>
</feature>
<dbReference type="EMBL" id="OCNH01000003">
    <property type="protein sequence ID" value="SOD92605.1"/>
    <property type="molecule type" value="Genomic_DNA"/>
</dbReference>
<dbReference type="InterPro" id="IPR006976">
    <property type="entry name" value="VanZ-like"/>
</dbReference>
<keyword evidence="4" id="KW-1185">Reference proteome</keyword>
<protein>
    <submittedName>
        <fullName evidence="3">VanZ like family protein</fullName>
    </submittedName>
</protein>
<dbReference type="OrthoDB" id="1524985at2"/>
<evidence type="ECO:0000259" key="2">
    <source>
        <dbReference type="Pfam" id="PF04892"/>
    </source>
</evidence>
<keyword evidence="1" id="KW-0812">Transmembrane</keyword>
<evidence type="ECO:0000313" key="4">
    <source>
        <dbReference type="Proteomes" id="UP000219452"/>
    </source>
</evidence>
<gene>
    <name evidence="3" type="ORF">SAMN06269250_4064</name>
</gene>
<proteinExistence type="predicted"/>
<evidence type="ECO:0000313" key="3">
    <source>
        <dbReference type="EMBL" id="SOD92605.1"/>
    </source>
</evidence>
<reference evidence="4" key="1">
    <citation type="submission" date="2017-09" db="EMBL/GenBank/DDBJ databases">
        <authorList>
            <person name="Varghese N."/>
            <person name="Submissions S."/>
        </authorList>
    </citation>
    <scope>NUCLEOTIDE SEQUENCE [LARGE SCALE GENOMIC DNA]</scope>
    <source>
        <strain evidence="4">DSM 29961</strain>
    </source>
</reference>
<organism evidence="3 4">
    <name type="scientific">Spirosoma fluviale</name>
    <dbReference type="NCBI Taxonomy" id="1597977"/>
    <lineage>
        <taxon>Bacteria</taxon>
        <taxon>Pseudomonadati</taxon>
        <taxon>Bacteroidota</taxon>
        <taxon>Cytophagia</taxon>
        <taxon>Cytophagales</taxon>
        <taxon>Cytophagaceae</taxon>
        <taxon>Spirosoma</taxon>
    </lineage>
</organism>
<dbReference type="PANTHER" id="PTHR28008">
    <property type="entry name" value="DOMAIN PROTEIN, PUTATIVE (AFU_ORTHOLOGUE AFUA_3G10980)-RELATED"/>
    <property type="match status" value="1"/>
</dbReference>
<keyword evidence="1" id="KW-0472">Membrane</keyword>
<evidence type="ECO:0000256" key="1">
    <source>
        <dbReference type="SAM" id="Phobius"/>
    </source>
</evidence>
<dbReference type="PANTHER" id="PTHR28008:SF1">
    <property type="entry name" value="DOMAIN PROTEIN, PUTATIVE (AFU_ORTHOLOGUE AFUA_3G10980)-RELATED"/>
    <property type="match status" value="1"/>
</dbReference>
<sequence length="108" mass="12017">MAIAWTIIMLIGCLTPHTELPDELLTWNDKGQHLSIFALFAILWRMTGFPFVTVMVVGLLFGGLIEVLQYILPINRSGDWMDLAADFVGVLIGLLLVPAVQKMVKIGY</sequence>
<dbReference type="Proteomes" id="UP000219452">
    <property type="component" value="Unassembled WGS sequence"/>
</dbReference>
<feature type="transmembrane region" description="Helical" evidence="1">
    <location>
        <begin position="37"/>
        <end position="68"/>
    </location>
</feature>
<accession>A0A286GAR1</accession>
<name>A0A286GAR1_9BACT</name>
<keyword evidence="1" id="KW-1133">Transmembrane helix</keyword>
<dbReference type="Pfam" id="PF04892">
    <property type="entry name" value="VanZ"/>
    <property type="match status" value="1"/>
</dbReference>
<feature type="domain" description="VanZ-like" evidence="2">
    <location>
        <begin position="34"/>
        <end position="99"/>
    </location>
</feature>
<dbReference type="AlphaFoldDB" id="A0A286GAR1"/>